<name>A0AC35U7S9_9BILA</name>
<dbReference type="WBParaSite" id="RSKR_0000854100.1">
    <property type="protein sequence ID" value="RSKR_0000854100.1"/>
    <property type="gene ID" value="RSKR_0000854100"/>
</dbReference>
<organism evidence="1 2">
    <name type="scientific">Rhabditophanes sp. KR3021</name>
    <dbReference type="NCBI Taxonomy" id="114890"/>
    <lineage>
        <taxon>Eukaryota</taxon>
        <taxon>Metazoa</taxon>
        <taxon>Ecdysozoa</taxon>
        <taxon>Nematoda</taxon>
        <taxon>Chromadorea</taxon>
        <taxon>Rhabditida</taxon>
        <taxon>Tylenchina</taxon>
        <taxon>Panagrolaimomorpha</taxon>
        <taxon>Strongyloidoidea</taxon>
        <taxon>Alloionematidae</taxon>
        <taxon>Rhabditophanes</taxon>
    </lineage>
</organism>
<reference evidence="2" key="1">
    <citation type="submission" date="2016-11" db="UniProtKB">
        <authorList>
            <consortium name="WormBaseParasite"/>
        </authorList>
    </citation>
    <scope>IDENTIFICATION</scope>
    <source>
        <strain evidence="2">KR3021</strain>
    </source>
</reference>
<evidence type="ECO:0000313" key="1">
    <source>
        <dbReference type="Proteomes" id="UP000095286"/>
    </source>
</evidence>
<sequence>MSSDMMSDQRNIKTPARKSAFNVVDLLSSSKSSDPDKETSSNNDVSSSSSSTSPEAKMIPCIMPSPADLATLMFSGSNNPLTMPSPVNPLFNYQNLDPSTAMFILRAANFQQAHQQLYTTPKSELSPNDSLSPCSPSSFYPNQSFAWKLNHSKGSCDEKCESPSDLKVHPNISKCMLRKHKNNRKPRTPFSSNQLLSLEKKFQIKQYLSIAERAEFSASLSLTETQVKIWFQNRRAKSKRLQEAEDEKVKFAQASAIATAVSMTGGIDNSNSFLQFAYSNAQPW</sequence>
<dbReference type="Proteomes" id="UP000095286">
    <property type="component" value="Unplaced"/>
</dbReference>
<proteinExistence type="predicted"/>
<accession>A0AC35U7S9</accession>
<evidence type="ECO:0000313" key="2">
    <source>
        <dbReference type="WBParaSite" id="RSKR_0000854100.1"/>
    </source>
</evidence>
<protein>
    <submittedName>
        <fullName evidence="2">Homeobox domain-containing protein</fullName>
    </submittedName>
</protein>